<comment type="caution">
    <text evidence="1">The sequence shown here is derived from an EMBL/GenBank/DDBJ whole genome shotgun (WGS) entry which is preliminary data.</text>
</comment>
<dbReference type="AlphaFoldDB" id="A0A7C1NN72"/>
<reference evidence="1" key="1">
    <citation type="journal article" date="2020" name="mSystems">
        <title>Genome- and Community-Level Interaction Insights into Carbon Utilization and Element Cycling Functions of Hydrothermarchaeota in Hydrothermal Sediment.</title>
        <authorList>
            <person name="Zhou Z."/>
            <person name="Liu Y."/>
            <person name="Xu W."/>
            <person name="Pan J."/>
            <person name="Luo Z.H."/>
            <person name="Li M."/>
        </authorList>
    </citation>
    <scope>NUCLEOTIDE SEQUENCE [LARGE SCALE GENOMIC DNA]</scope>
    <source>
        <strain evidence="1">HyVt-365</strain>
    </source>
</reference>
<organism evidence="1">
    <name type="scientific">candidate division WWE3 bacterium</name>
    <dbReference type="NCBI Taxonomy" id="2053526"/>
    <lineage>
        <taxon>Bacteria</taxon>
        <taxon>Katanobacteria</taxon>
    </lineage>
</organism>
<gene>
    <name evidence="1" type="ORF">ENI09_01700</name>
</gene>
<name>A0A7C1NN72_UNCKA</name>
<sequence length="73" mass="8259">MGEDKNKALREFLESQGFSDAAIEEFFKGNSIQITFVDYPTPWPATAKQETVYKDGEIVNIDPKKNDGKDETD</sequence>
<proteinExistence type="predicted"/>
<accession>A0A7C1NN72</accession>
<dbReference type="Proteomes" id="UP000885744">
    <property type="component" value="Unassembled WGS sequence"/>
</dbReference>
<dbReference type="EMBL" id="DRHH01000073">
    <property type="protein sequence ID" value="HEB14103.1"/>
    <property type="molecule type" value="Genomic_DNA"/>
</dbReference>
<evidence type="ECO:0000313" key="1">
    <source>
        <dbReference type="EMBL" id="HEB14103.1"/>
    </source>
</evidence>
<protein>
    <submittedName>
        <fullName evidence="1">Uncharacterized protein</fullName>
    </submittedName>
</protein>